<dbReference type="EMBL" id="LFNT01000005">
    <property type="protein sequence ID" value="KMS75981.1"/>
    <property type="molecule type" value="Genomic_DNA"/>
</dbReference>
<feature type="domain" description="ABC transmembrane type-1" evidence="9">
    <location>
        <begin position="95"/>
        <end position="307"/>
    </location>
</feature>
<evidence type="ECO:0000313" key="10">
    <source>
        <dbReference type="EMBL" id="KMS75981.1"/>
    </source>
</evidence>
<sequence>MSISVTPGEKSKPDDPAAAPVVRSRPSRAKRRQALKGWLFVGPLVLGIIAFQLVPLGISVVASLTTWDGVTTPRFVGFDNYVHLLRSDPQFWITLRNTAVFTVCVIPLTVVSALLLAVLCNGKGRFSNAFFRTAFFTPYVTSIVAIGLIWNQFFTPSGVLNKALDTVGVSGPSWLTDVDWALPAVILVSAWHAIGYPMVILIAGLQAIPESLYEAARIDGAGPARRFLRITIPLLTPQLFYVLITQIIASFQVFALIFVMTKGGPGTATSVYIYYLYQKAFTFGELGSASAMAWILFALIGLVTFAQMRLQKRWVFYND</sequence>
<evidence type="ECO:0000256" key="8">
    <source>
        <dbReference type="SAM" id="MobiDB-lite"/>
    </source>
</evidence>
<comment type="caution">
    <text evidence="10">The sequence shown here is derived from an EMBL/GenBank/DDBJ whole genome shotgun (WGS) entry which is preliminary data.</text>
</comment>
<dbReference type="RefSeq" id="WP_048580222.1">
    <property type="nucleotide sequence ID" value="NZ_LFNT01000005.1"/>
</dbReference>
<evidence type="ECO:0000256" key="1">
    <source>
        <dbReference type="ARBA" id="ARBA00004651"/>
    </source>
</evidence>
<organism evidence="10 11">
    <name type="scientific">Streptomyces viridochromogenes</name>
    <dbReference type="NCBI Taxonomy" id="1938"/>
    <lineage>
        <taxon>Bacteria</taxon>
        <taxon>Bacillati</taxon>
        <taxon>Actinomycetota</taxon>
        <taxon>Actinomycetes</taxon>
        <taxon>Kitasatosporales</taxon>
        <taxon>Streptomycetaceae</taxon>
        <taxon>Streptomyces</taxon>
    </lineage>
</organism>
<feature type="transmembrane region" description="Helical" evidence="7">
    <location>
        <begin position="280"/>
        <end position="306"/>
    </location>
</feature>
<evidence type="ECO:0000256" key="4">
    <source>
        <dbReference type="ARBA" id="ARBA00022692"/>
    </source>
</evidence>
<dbReference type="AlphaFoldDB" id="A0A0J7ZIX2"/>
<feature type="region of interest" description="Disordered" evidence="8">
    <location>
        <begin position="1"/>
        <end position="25"/>
    </location>
</feature>
<dbReference type="InterPro" id="IPR051393">
    <property type="entry name" value="ABC_transporter_permease"/>
</dbReference>
<dbReference type="GO" id="GO:0005886">
    <property type="term" value="C:plasma membrane"/>
    <property type="evidence" value="ECO:0007669"/>
    <property type="project" value="UniProtKB-SubCell"/>
</dbReference>
<evidence type="ECO:0000313" key="11">
    <source>
        <dbReference type="Proteomes" id="UP000037432"/>
    </source>
</evidence>
<feature type="transmembrane region" description="Helical" evidence="7">
    <location>
        <begin position="99"/>
        <end position="118"/>
    </location>
</feature>
<feature type="transmembrane region" description="Helical" evidence="7">
    <location>
        <begin position="130"/>
        <end position="150"/>
    </location>
</feature>
<keyword evidence="3" id="KW-1003">Cell membrane</keyword>
<protein>
    <recommendedName>
        <fullName evidence="9">ABC transmembrane type-1 domain-containing protein</fullName>
    </recommendedName>
</protein>
<gene>
    <name evidence="10" type="ORF">ACM01_07080</name>
</gene>
<name>A0A0J7ZIX2_STRVR</name>
<dbReference type="Pfam" id="PF00528">
    <property type="entry name" value="BPD_transp_1"/>
    <property type="match status" value="1"/>
</dbReference>
<dbReference type="Proteomes" id="UP000037432">
    <property type="component" value="Unassembled WGS sequence"/>
</dbReference>
<keyword evidence="2 7" id="KW-0813">Transport</keyword>
<feature type="transmembrane region" description="Helical" evidence="7">
    <location>
        <begin position="239"/>
        <end position="260"/>
    </location>
</feature>
<dbReference type="InterPro" id="IPR035906">
    <property type="entry name" value="MetI-like_sf"/>
</dbReference>
<dbReference type="OrthoDB" id="9805974at2"/>
<evidence type="ECO:0000256" key="7">
    <source>
        <dbReference type="RuleBase" id="RU363032"/>
    </source>
</evidence>
<evidence type="ECO:0000256" key="5">
    <source>
        <dbReference type="ARBA" id="ARBA00022989"/>
    </source>
</evidence>
<keyword evidence="5 7" id="KW-1133">Transmembrane helix</keyword>
<accession>A0A0J7ZIX2</accession>
<keyword evidence="4 7" id="KW-0812">Transmembrane</keyword>
<dbReference type="CDD" id="cd06261">
    <property type="entry name" value="TM_PBP2"/>
    <property type="match status" value="1"/>
</dbReference>
<evidence type="ECO:0000256" key="3">
    <source>
        <dbReference type="ARBA" id="ARBA00022475"/>
    </source>
</evidence>
<keyword evidence="6 7" id="KW-0472">Membrane</keyword>
<dbReference type="Gene3D" id="1.10.3720.10">
    <property type="entry name" value="MetI-like"/>
    <property type="match status" value="1"/>
</dbReference>
<proteinExistence type="inferred from homology"/>
<dbReference type="PATRIC" id="fig|1938.3.peg.549"/>
<dbReference type="PANTHER" id="PTHR30193">
    <property type="entry name" value="ABC TRANSPORTER PERMEASE PROTEIN"/>
    <property type="match status" value="1"/>
</dbReference>
<evidence type="ECO:0000259" key="9">
    <source>
        <dbReference type="PROSITE" id="PS50928"/>
    </source>
</evidence>
<dbReference type="PANTHER" id="PTHR30193:SF41">
    <property type="entry name" value="DIACETYLCHITOBIOSE UPTAKE SYSTEM PERMEASE PROTEIN NGCF"/>
    <property type="match status" value="1"/>
</dbReference>
<dbReference type="PROSITE" id="PS50928">
    <property type="entry name" value="ABC_TM1"/>
    <property type="match status" value="1"/>
</dbReference>
<dbReference type="InterPro" id="IPR000515">
    <property type="entry name" value="MetI-like"/>
</dbReference>
<dbReference type="SUPFAM" id="SSF161098">
    <property type="entry name" value="MetI-like"/>
    <property type="match status" value="1"/>
</dbReference>
<comment type="subcellular location">
    <subcellularLocation>
        <location evidence="1 7">Cell membrane</location>
        <topology evidence="1 7">Multi-pass membrane protein</topology>
    </subcellularLocation>
</comment>
<evidence type="ECO:0000256" key="2">
    <source>
        <dbReference type="ARBA" id="ARBA00022448"/>
    </source>
</evidence>
<reference evidence="10 11" key="1">
    <citation type="submission" date="2015-06" db="EMBL/GenBank/DDBJ databases">
        <authorList>
            <person name="Ju K.-S."/>
            <person name="Doroghazi J.R."/>
            <person name="Metcalf W.W."/>
        </authorList>
    </citation>
    <scope>NUCLEOTIDE SEQUENCE [LARGE SCALE GENOMIC DNA]</scope>
    <source>
        <strain evidence="10 11">NRRL 3414</strain>
    </source>
</reference>
<feature type="transmembrane region" description="Helical" evidence="7">
    <location>
        <begin position="38"/>
        <end position="64"/>
    </location>
</feature>
<comment type="similarity">
    <text evidence="7">Belongs to the binding-protein-dependent transport system permease family.</text>
</comment>
<dbReference type="GO" id="GO:0055085">
    <property type="term" value="P:transmembrane transport"/>
    <property type="evidence" value="ECO:0007669"/>
    <property type="project" value="InterPro"/>
</dbReference>
<evidence type="ECO:0000256" key="6">
    <source>
        <dbReference type="ARBA" id="ARBA00023136"/>
    </source>
</evidence>
<feature type="transmembrane region" description="Helical" evidence="7">
    <location>
        <begin position="180"/>
        <end position="203"/>
    </location>
</feature>